<dbReference type="Pfam" id="PF01844">
    <property type="entry name" value="HNH"/>
    <property type="match status" value="1"/>
</dbReference>
<dbReference type="InterPro" id="IPR003615">
    <property type="entry name" value="HNH_nuc"/>
</dbReference>
<keyword evidence="3" id="KW-1185">Reference proteome</keyword>
<protein>
    <submittedName>
        <fullName evidence="2">HNH endonuclease</fullName>
    </submittedName>
</protein>
<dbReference type="CDD" id="cd00085">
    <property type="entry name" value="HNHc"/>
    <property type="match status" value="1"/>
</dbReference>
<dbReference type="Proteomes" id="UP001552427">
    <property type="component" value="Unassembled WGS sequence"/>
</dbReference>
<evidence type="ECO:0000259" key="1">
    <source>
        <dbReference type="SMART" id="SM00507"/>
    </source>
</evidence>
<dbReference type="GO" id="GO:0004519">
    <property type="term" value="F:endonuclease activity"/>
    <property type="evidence" value="ECO:0007669"/>
    <property type="project" value="UniProtKB-KW"/>
</dbReference>
<gene>
    <name evidence="2" type="ORF">AB0K40_26540</name>
</gene>
<evidence type="ECO:0000313" key="2">
    <source>
        <dbReference type="EMBL" id="MEV4289081.1"/>
    </source>
</evidence>
<dbReference type="Gene3D" id="1.10.30.50">
    <property type="match status" value="1"/>
</dbReference>
<keyword evidence="2" id="KW-0378">Hydrolase</keyword>
<feature type="domain" description="HNH nuclease" evidence="1">
    <location>
        <begin position="51"/>
        <end position="101"/>
    </location>
</feature>
<dbReference type="RefSeq" id="WP_364454755.1">
    <property type="nucleotide sequence ID" value="NZ_JBFARM010000008.1"/>
</dbReference>
<name>A0ABV3H972_9ACTN</name>
<sequence>MIRAHRTSLDAETALKLLKRTDRLKKAGAGPESARRSWRGAHAEKEQLRSALRRMSAAIERCMYCGDSRGTDIDHFEPIKSAPLRTFDWMNHLLACSSCNSNSKREAYPVDDAGTPLLIDPTVEDPFEHLRLILSTGTYRWTTPKGQATIEVFQLNRADLRRGRELAFPRCQAMLRDYRRLRGAGSGPDATTMLNALHEQPFADVLHAMYRTMTAPGADIVLGGSEVLEALHLAATTQRL</sequence>
<evidence type="ECO:0000313" key="3">
    <source>
        <dbReference type="Proteomes" id="UP001552427"/>
    </source>
</evidence>
<accession>A0ABV3H972</accession>
<dbReference type="SMART" id="SM00507">
    <property type="entry name" value="HNHc"/>
    <property type="match status" value="1"/>
</dbReference>
<keyword evidence="2" id="KW-0540">Nuclease</keyword>
<organism evidence="2 3">
    <name type="scientific">Nonomuraea bangladeshensis</name>
    <dbReference type="NCBI Taxonomy" id="404385"/>
    <lineage>
        <taxon>Bacteria</taxon>
        <taxon>Bacillati</taxon>
        <taxon>Actinomycetota</taxon>
        <taxon>Actinomycetes</taxon>
        <taxon>Streptosporangiales</taxon>
        <taxon>Streptosporangiaceae</taxon>
        <taxon>Nonomuraea</taxon>
    </lineage>
</organism>
<keyword evidence="2" id="KW-0255">Endonuclease</keyword>
<dbReference type="EMBL" id="JBFARM010000008">
    <property type="protein sequence ID" value="MEV4289081.1"/>
    <property type="molecule type" value="Genomic_DNA"/>
</dbReference>
<proteinExistence type="predicted"/>
<dbReference type="InterPro" id="IPR002711">
    <property type="entry name" value="HNH"/>
</dbReference>
<reference evidence="2 3" key="1">
    <citation type="submission" date="2024-06" db="EMBL/GenBank/DDBJ databases">
        <title>The Natural Products Discovery Center: Release of the First 8490 Sequenced Strains for Exploring Actinobacteria Biosynthetic Diversity.</title>
        <authorList>
            <person name="Kalkreuter E."/>
            <person name="Kautsar S.A."/>
            <person name="Yang D."/>
            <person name="Bader C.D."/>
            <person name="Teijaro C.N."/>
            <person name="Fluegel L."/>
            <person name="Davis C.M."/>
            <person name="Simpson J.R."/>
            <person name="Lauterbach L."/>
            <person name="Steele A.D."/>
            <person name="Gui C."/>
            <person name="Meng S."/>
            <person name="Li G."/>
            <person name="Viehrig K."/>
            <person name="Ye F."/>
            <person name="Su P."/>
            <person name="Kiefer A.F."/>
            <person name="Nichols A."/>
            <person name="Cepeda A.J."/>
            <person name="Yan W."/>
            <person name="Fan B."/>
            <person name="Jiang Y."/>
            <person name="Adhikari A."/>
            <person name="Zheng C.-J."/>
            <person name="Schuster L."/>
            <person name="Cowan T.M."/>
            <person name="Smanski M.J."/>
            <person name="Chevrette M.G."/>
            <person name="De Carvalho L.P.S."/>
            <person name="Shen B."/>
        </authorList>
    </citation>
    <scope>NUCLEOTIDE SEQUENCE [LARGE SCALE GENOMIC DNA]</scope>
    <source>
        <strain evidence="2 3">NPDC049574</strain>
    </source>
</reference>
<comment type="caution">
    <text evidence="2">The sequence shown here is derived from an EMBL/GenBank/DDBJ whole genome shotgun (WGS) entry which is preliminary data.</text>
</comment>